<dbReference type="PANTHER" id="PTHR30511:SF0">
    <property type="entry name" value="ALANINE RACEMASE, CATABOLIC-RELATED"/>
    <property type="match status" value="1"/>
</dbReference>
<dbReference type="Pfam" id="PF00842">
    <property type="entry name" value="Ala_racemase_C"/>
    <property type="match status" value="1"/>
</dbReference>
<keyword evidence="3 4" id="KW-0413">Isomerase</keyword>
<dbReference type="InterPro" id="IPR011079">
    <property type="entry name" value="Ala_racemase_C"/>
</dbReference>
<dbReference type="OrthoDB" id="9813814at2"/>
<dbReference type="GO" id="GO:0030632">
    <property type="term" value="P:D-alanine biosynthetic process"/>
    <property type="evidence" value="ECO:0007669"/>
    <property type="project" value="UniProtKB-UniRule"/>
</dbReference>
<dbReference type="CDD" id="cd00430">
    <property type="entry name" value="PLPDE_III_AR"/>
    <property type="match status" value="1"/>
</dbReference>
<dbReference type="InterPro" id="IPR029066">
    <property type="entry name" value="PLP-binding_barrel"/>
</dbReference>
<proteinExistence type="inferred from homology"/>
<dbReference type="EMBL" id="FZOC01000004">
    <property type="protein sequence ID" value="SNS00578.1"/>
    <property type="molecule type" value="Genomic_DNA"/>
</dbReference>
<keyword evidence="2 4" id="KW-0663">Pyridoxal phosphate</keyword>
<evidence type="ECO:0000256" key="3">
    <source>
        <dbReference type="ARBA" id="ARBA00023235"/>
    </source>
</evidence>
<evidence type="ECO:0000256" key="5">
    <source>
        <dbReference type="PIRSR" id="PIRSR600821-50"/>
    </source>
</evidence>
<dbReference type="InterPro" id="IPR001608">
    <property type="entry name" value="Ala_racemase_N"/>
</dbReference>
<accession>A0A239B009</accession>
<evidence type="ECO:0000256" key="1">
    <source>
        <dbReference type="ARBA" id="ARBA00001933"/>
    </source>
</evidence>
<dbReference type="EC" id="5.1.1.1" evidence="4"/>
<dbReference type="UniPathway" id="UPA00042">
    <property type="reaction ID" value="UER00497"/>
</dbReference>
<dbReference type="Gene3D" id="3.20.20.10">
    <property type="entry name" value="Alanine racemase"/>
    <property type="match status" value="1"/>
</dbReference>
<evidence type="ECO:0000256" key="4">
    <source>
        <dbReference type="HAMAP-Rule" id="MF_01201"/>
    </source>
</evidence>
<dbReference type="SUPFAM" id="SSF51419">
    <property type="entry name" value="PLP-binding barrel"/>
    <property type="match status" value="1"/>
</dbReference>
<feature type="binding site" evidence="4 6">
    <location>
        <position position="320"/>
    </location>
    <ligand>
        <name>substrate</name>
    </ligand>
</feature>
<dbReference type="GO" id="GO:0005829">
    <property type="term" value="C:cytosol"/>
    <property type="evidence" value="ECO:0007669"/>
    <property type="project" value="TreeGrafter"/>
</dbReference>
<dbReference type="SMART" id="SM01005">
    <property type="entry name" value="Ala_racemase_C"/>
    <property type="match status" value="1"/>
</dbReference>
<dbReference type="InterPro" id="IPR020622">
    <property type="entry name" value="Ala_racemase_pyridoxalP-BS"/>
</dbReference>
<comment type="pathway">
    <text evidence="4">Amino-acid biosynthesis; D-alanine biosynthesis; D-alanine from L-alanine: step 1/1.</text>
</comment>
<evidence type="ECO:0000259" key="7">
    <source>
        <dbReference type="SMART" id="SM01005"/>
    </source>
</evidence>
<feature type="modified residue" description="N6-(pyridoxal phosphate)lysine" evidence="4 5">
    <location>
        <position position="36"/>
    </location>
</feature>
<dbReference type="NCBIfam" id="TIGR00492">
    <property type="entry name" value="alr"/>
    <property type="match status" value="1"/>
</dbReference>
<dbReference type="Proteomes" id="UP000198324">
    <property type="component" value="Unassembled WGS sequence"/>
</dbReference>
<dbReference type="AlphaFoldDB" id="A0A239B009"/>
<feature type="binding site" evidence="4 6">
    <location>
        <position position="139"/>
    </location>
    <ligand>
        <name>substrate</name>
    </ligand>
</feature>
<evidence type="ECO:0000256" key="6">
    <source>
        <dbReference type="PIRSR" id="PIRSR600821-52"/>
    </source>
</evidence>
<name>A0A239B009_9BACT</name>
<dbReference type="PANTHER" id="PTHR30511">
    <property type="entry name" value="ALANINE RACEMASE"/>
    <property type="match status" value="1"/>
</dbReference>
<organism evidence="8 9">
    <name type="scientific">Humidesulfovibrio mexicanus</name>
    <dbReference type="NCBI Taxonomy" id="147047"/>
    <lineage>
        <taxon>Bacteria</taxon>
        <taxon>Pseudomonadati</taxon>
        <taxon>Thermodesulfobacteriota</taxon>
        <taxon>Desulfovibrionia</taxon>
        <taxon>Desulfovibrionales</taxon>
        <taxon>Desulfovibrionaceae</taxon>
        <taxon>Humidesulfovibrio</taxon>
    </lineage>
</organism>
<dbReference type="SUPFAM" id="SSF50621">
    <property type="entry name" value="Alanine racemase C-terminal domain-like"/>
    <property type="match status" value="1"/>
</dbReference>
<dbReference type="GO" id="GO:0008784">
    <property type="term" value="F:alanine racemase activity"/>
    <property type="evidence" value="ECO:0007669"/>
    <property type="project" value="UniProtKB-UniRule"/>
</dbReference>
<comment type="similarity">
    <text evidence="4">Belongs to the alanine racemase family.</text>
</comment>
<evidence type="ECO:0000256" key="2">
    <source>
        <dbReference type="ARBA" id="ARBA00022898"/>
    </source>
</evidence>
<evidence type="ECO:0000313" key="9">
    <source>
        <dbReference type="Proteomes" id="UP000198324"/>
    </source>
</evidence>
<keyword evidence="9" id="KW-1185">Reference proteome</keyword>
<sequence length="378" mass="40232">MSIVHNKLEVRVNLAAIRANYRLLSGHGGRVIGVVKADAYGHGLCEVARALSQEGCETFAIGSVEEGAALRGFLRAEGIKARIVSLLGPVDSEDYPLLWEYEIIPFVGSFRQLETLAGHAARMGKGLPVSVKFDTGMARLGFTQDDLPRLVERLREAPLVRPVMASSHLATADDPASVDKVLAQAERFEAALAALAEAGFQVEANLANSAGILAHQKLRHQSQRGGIALYGANPFAGTAWEHLGRGLSPAMEVRTKIVAVHALKKGQSISYGGTYTAERDMRVAIVAAGYADAYSRGLSGKGAQMLIAGRRAPQVGRVCMQLCAADVTGIPDVRPGDWAVLLGGGGSLAISAEELAGWWGTISYEVFCLLGMNRRVFV</sequence>
<feature type="active site" description="Proton acceptor; specific for L-alanine" evidence="4">
    <location>
        <position position="271"/>
    </location>
</feature>
<reference evidence="8 9" key="1">
    <citation type="submission" date="2017-06" db="EMBL/GenBank/DDBJ databases">
        <authorList>
            <person name="Kim H.J."/>
            <person name="Triplett B.A."/>
        </authorList>
    </citation>
    <scope>NUCLEOTIDE SEQUENCE [LARGE SCALE GENOMIC DNA]</scope>
    <source>
        <strain evidence="8 9">DSM 13116</strain>
    </source>
</reference>
<comment type="cofactor">
    <cofactor evidence="1 4 5">
        <name>pyridoxal 5'-phosphate</name>
        <dbReference type="ChEBI" id="CHEBI:597326"/>
    </cofactor>
</comment>
<comment type="function">
    <text evidence="4">Catalyzes the interconversion of L-alanine and D-alanine. May also act on other amino acids.</text>
</comment>
<dbReference type="InterPro" id="IPR009006">
    <property type="entry name" value="Ala_racemase/Decarboxylase_C"/>
</dbReference>
<feature type="active site" description="Proton acceptor; specific for D-alanine" evidence="4">
    <location>
        <position position="36"/>
    </location>
</feature>
<dbReference type="PRINTS" id="PR00992">
    <property type="entry name" value="ALARACEMASE"/>
</dbReference>
<evidence type="ECO:0000313" key="8">
    <source>
        <dbReference type="EMBL" id="SNS00578.1"/>
    </source>
</evidence>
<dbReference type="RefSeq" id="WP_089274505.1">
    <property type="nucleotide sequence ID" value="NZ_FZOC01000004.1"/>
</dbReference>
<dbReference type="Gene3D" id="2.40.37.10">
    <property type="entry name" value="Lyase, Ornithine Decarboxylase, Chain A, domain 1"/>
    <property type="match status" value="1"/>
</dbReference>
<dbReference type="GO" id="GO:0030170">
    <property type="term" value="F:pyridoxal phosphate binding"/>
    <property type="evidence" value="ECO:0007669"/>
    <property type="project" value="UniProtKB-UniRule"/>
</dbReference>
<dbReference type="InterPro" id="IPR000821">
    <property type="entry name" value="Ala_racemase"/>
</dbReference>
<dbReference type="PROSITE" id="PS00395">
    <property type="entry name" value="ALANINE_RACEMASE"/>
    <property type="match status" value="1"/>
</dbReference>
<feature type="domain" description="Alanine racemase C-terminal" evidence="7">
    <location>
        <begin position="250"/>
        <end position="378"/>
    </location>
</feature>
<protein>
    <recommendedName>
        <fullName evidence="4">Alanine racemase</fullName>
        <ecNumber evidence="4">5.1.1.1</ecNumber>
    </recommendedName>
</protein>
<dbReference type="Pfam" id="PF01168">
    <property type="entry name" value="Ala_racemase_N"/>
    <property type="match status" value="1"/>
</dbReference>
<dbReference type="HAMAP" id="MF_01201">
    <property type="entry name" value="Ala_racemase"/>
    <property type="match status" value="1"/>
</dbReference>
<gene>
    <name evidence="8" type="ORF">SAMN04488503_2303</name>
</gene>
<comment type="catalytic activity">
    <reaction evidence="4">
        <text>L-alanine = D-alanine</text>
        <dbReference type="Rhea" id="RHEA:20249"/>
        <dbReference type="ChEBI" id="CHEBI:57416"/>
        <dbReference type="ChEBI" id="CHEBI:57972"/>
        <dbReference type="EC" id="5.1.1.1"/>
    </reaction>
</comment>